<sequence length="466" mass="54269">MLRYLHYAKNYLMTRPKKIVINIVGTTGVGKSQFSIELAKAINGEIINADSMQVYKRVPIITNKHPIEERDGVPHHVMDHVDWNEEYFIHRYSDEAHAAIERIQARSKIPIIIGGTHYYLQTLLFKNKTVGEMEKTYGKKEPTPEQLRVLDGPVDKLFAALAVADPLISTKFHPKDQRKLRRALEIYYTTGQRPSDMYQEQKLDEFKDSSLKYNTLFFWLYCDPDTLRDRLDRRVDSMMASGALEEIKEMNTVYQGSYPKPDITTGLWQVIGFKQFLPWLEGGQKDARLFEEGVNRMKIRTRQYAKYQVKWIKKLLRVELHKEARFNYKYGGKLYILDATDLSNWKDSVFSRGLSIACEFVEKGPVHVEQEQAPANLVSLLPSSDFFEKFSSNKTILALSNWKHYECPVCTDSEGKPLVAVGEQCWNTHQNSRRHKKKLQCKEKRKRNEEYIMEHKKSKDAKPTSA</sequence>
<proteinExistence type="inferred from homology"/>
<evidence type="ECO:0000256" key="4">
    <source>
        <dbReference type="ARBA" id="ARBA00022840"/>
    </source>
</evidence>
<evidence type="ECO:0000256" key="5">
    <source>
        <dbReference type="PIRNR" id="PIRNR039110"/>
    </source>
</evidence>
<dbReference type="PANTHER" id="PTHR11088">
    <property type="entry name" value="TRNA DIMETHYLALLYLTRANSFERASE"/>
    <property type="match status" value="1"/>
</dbReference>
<keyword evidence="2 5" id="KW-0808">Transferase</keyword>
<dbReference type="GO" id="GO:0005524">
    <property type="term" value="F:ATP binding"/>
    <property type="evidence" value="ECO:0007669"/>
    <property type="project" value="UniProtKB-UniRule"/>
</dbReference>
<dbReference type="Gene3D" id="3.40.50.300">
    <property type="entry name" value="P-loop containing nucleotide triphosphate hydrolases"/>
    <property type="match status" value="1"/>
</dbReference>
<keyword evidence="5 6" id="KW-0819">tRNA processing</keyword>
<dbReference type="SUPFAM" id="SSF52540">
    <property type="entry name" value="P-loop containing nucleoside triphosphate hydrolases"/>
    <property type="match status" value="1"/>
</dbReference>
<evidence type="ECO:0000256" key="6">
    <source>
        <dbReference type="RuleBase" id="RU003783"/>
    </source>
</evidence>
<reference evidence="10" key="1">
    <citation type="journal article" date="2018" name="Nat. Microbiol.">
        <title>Leveraging single-cell genomics to expand the fungal tree of life.</title>
        <authorList>
            <person name="Ahrendt S.R."/>
            <person name="Quandt C.A."/>
            <person name="Ciobanu D."/>
            <person name="Clum A."/>
            <person name="Salamov A."/>
            <person name="Andreopoulos B."/>
            <person name="Cheng J.F."/>
            <person name="Woyke T."/>
            <person name="Pelin A."/>
            <person name="Henrissat B."/>
            <person name="Reynolds N.K."/>
            <person name="Benny G.L."/>
            <person name="Smith M.E."/>
            <person name="James T.Y."/>
            <person name="Grigoriev I.V."/>
        </authorList>
    </citation>
    <scope>NUCLEOTIDE SEQUENCE [LARGE SCALE GENOMIC DNA]</scope>
    <source>
        <strain evidence="10">Baker2002</strain>
    </source>
</reference>
<protein>
    <recommendedName>
        <fullName evidence="5 6">tRNA dimethylallyltransferase</fullName>
        <ecNumber evidence="5 6">2.5.1.75</ecNumber>
    </recommendedName>
</protein>
<dbReference type="Proteomes" id="UP000268321">
    <property type="component" value="Unassembled WGS sequence"/>
</dbReference>
<dbReference type="OrthoDB" id="775260at2759"/>
<dbReference type="NCBIfam" id="TIGR00174">
    <property type="entry name" value="miaA"/>
    <property type="match status" value="1"/>
</dbReference>
<dbReference type="InterPro" id="IPR027417">
    <property type="entry name" value="P-loop_NTPase"/>
</dbReference>
<name>A0A4P9Z953_9ASCO</name>
<keyword evidence="5" id="KW-0963">Cytoplasm</keyword>
<dbReference type="AlphaFoldDB" id="A0A4P9Z953"/>
<dbReference type="EC" id="2.5.1.75" evidence="5 6"/>
<dbReference type="EMBL" id="ML004496">
    <property type="protein sequence ID" value="RKP29284.1"/>
    <property type="molecule type" value="Genomic_DNA"/>
</dbReference>
<feature type="compositionally biased region" description="Basic and acidic residues" evidence="8">
    <location>
        <begin position="440"/>
        <end position="466"/>
    </location>
</feature>
<dbReference type="HAMAP" id="MF_00185">
    <property type="entry name" value="IPP_trans"/>
    <property type="match status" value="1"/>
</dbReference>
<dbReference type="Pfam" id="PF01715">
    <property type="entry name" value="IPPT"/>
    <property type="match status" value="1"/>
</dbReference>
<dbReference type="Gene3D" id="3.30.160.60">
    <property type="entry name" value="Classic Zinc Finger"/>
    <property type="match status" value="1"/>
</dbReference>
<keyword evidence="3 5" id="KW-0547">Nucleotide-binding</keyword>
<feature type="region of interest" description="Disordered" evidence="8">
    <location>
        <begin position="436"/>
        <end position="466"/>
    </location>
</feature>
<comment type="function">
    <text evidence="5">Catalyzes the transfer of a dimethylallyl group onto the adenine at position 37.</text>
</comment>
<evidence type="ECO:0000256" key="3">
    <source>
        <dbReference type="ARBA" id="ARBA00022741"/>
    </source>
</evidence>
<evidence type="ECO:0000313" key="10">
    <source>
        <dbReference type="Proteomes" id="UP000268321"/>
    </source>
</evidence>
<gene>
    <name evidence="9" type="ORF">METBISCDRAFT_18987</name>
</gene>
<dbReference type="InterPro" id="IPR018022">
    <property type="entry name" value="IPT"/>
</dbReference>
<dbReference type="PANTHER" id="PTHR11088:SF89">
    <property type="entry name" value="TRNA DIMETHYLALLYLTRANSFERASE"/>
    <property type="match status" value="1"/>
</dbReference>
<evidence type="ECO:0000256" key="7">
    <source>
        <dbReference type="RuleBase" id="RU003785"/>
    </source>
</evidence>
<accession>A0A4P9Z953</accession>
<dbReference type="GO" id="GO:0006400">
    <property type="term" value="P:tRNA modification"/>
    <property type="evidence" value="ECO:0007669"/>
    <property type="project" value="TreeGrafter"/>
</dbReference>
<dbReference type="Gene3D" id="1.10.20.140">
    <property type="match status" value="1"/>
</dbReference>
<comment type="similarity">
    <text evidence="1 5 7">Belongs to the IPP transferase family.</text>
</comment>
<evidence type="ECO:0000256" key="8">
    <source>
        <dbReference type="SAM" id="MobiDB-lite"/>
    </source>
</evidence>
<evidence type="ECO:0000256" key="1">
    <source>
        <dbReference type="ARBA" id="ARBA00005842"/>
    </source>
</evidence>
<dbReference type="InterPro" id="IPR030666">
    <property type="entry name" value="IPP_transferase_euk"/>
</dbReference>
<dbReference type="PIRSF" id="PIRSF039110">
    <property type="entry name" value="IPP_transferase"/>
    <property type="match status" value="1"/>
</dbReference>
<keyword evidence="4 5" id="KW-0067">ATP-binding</keyword>
<evidence type="ECO:0000313" key="9">
    <source>
        <dbReference type="EMBL" id="RKP29284.1"/>
    </source>
</evidence>
<dbReference type="InterPro" id="IPR039657">
    <property type="entry name" value="Dimethylallyltransferase"/>
</dbReference>
<dbReference type="GO" id="GO:0005739">
    <property type="term" value="C:mitochondrion"/>
    <property type="evidence" value="ECO:0007669"/>
    <property type="project" value="TreeGrafter"/>
</dbReference>
<organism evidence="9 10">
    <name type="scientific">Metschnikowia bicuspidata</name>
    <dbReference type="NCBI Taxonomy" id="27322"/>
    <lineage>
        <taxon>Eukaryota</taxon>
        <taxon>Fungi</taxon>
        <taxon>Dikarya</taxon>
        <taxon>Ascomycota</taxon>
        <taxon>Saccharomycotina</taxon>
        <taxon>Pichiomycetes</taxon>
        <taxon>Metschnikowiaceae</taxon>
        <taxon>Metschnikowia</taxon>
    </lineage>
</organism>
<dbReference type="GO" id="GO:0052381">
    <property type="term" value="F:tRNA dimethylallyltransferase activity"/>
    <property type="evidence" value="ECO:0007669"/>
    <property type="project" value="UniProtKB-UniRule"/>
</dbReference>
<evidence type="ECO:0000256" key="2">
    <source>
        <dbReference type="ARBA" id="ARBA00022679"/>
    </source>
</evidence>
<comment type="catalytic activity">
    <reaction evidence="5 6">
        <text>adenosine(37) in tRNA + dimethylallyl diphosphate = N(6)-dimethylallyladenosine(37) in tRNA + diphosphate</text>
        <dbReference type="Rhea" id="RHEA:26482"/>
        <dbReference type="Rhea" id="RHEA-COMP:10162"/>
        <dbReference type="Rhea" id="RHEA-COMP:10375"/>
        <dbReference type="ChEBI" id="CHEBI:33019"/>
        <dbReference type="ChEBI" id="CHEBI:57623"/>
        <dbReference type="ChEBI" id="CHEBI:74411"/>
        <dbReference type="ChEBI" id="CHEBI:74415"/>
        <dbReference type="EC" id="2.5.1.75"/>
    </reaction>
</comment>
<keyword evidence="10" id="KW-1185">Reference proteome</keyword>